<comment type="caution">
    <text evidence="1">The sequence shown here is derived from an EMBL/GenBank/DDBJ whole genome shotgun (WGS) entry which is preliminary data.</text>
</comment>
<evidence type="ECO:0000313" key="1">
    <source>
        <dbReference type="EMBL" id="MPC56013.1"/>
    </source>
</evidence>
<dbReference type="EMBL" id="VSRR010013626">
    <property type="protein sequence ID" value="MPC56013.1"/>
    <property type="molecule type" value="Genomic_DNA"/>
</dbReference>
<dbReference type="Proteomes" id="UP000324222">
    <property type="component" value="Unassembled WGS sequence"/>
</dbReference>
<keyword evidence="2" id="KW-1185">Reference proteome</keyword>
<protein>
    <submittedName>
        <fullName evidence="1">Uncharacterized protein</fullName>
    </submittedName>
</protein>
<reference evidence="1 2" key="1">
    <citation type="submission" date="2019-05" db="EMBL/GenBank/DDBJ databases">
        <title>Another draft genome of Portunus trituberculatus and its Hox gene families provides insights of decapod evolution.</title>
        <authorList>
            <person name="Jeong J.-H."/>
            <person name="Song I."/>
            <person name="Kim S."/>
            <person name="Choi T."/>
            <person name="Kim D."/>
            <person name="Ryu S."/>
            <person name="Kim W."/>
        </authorList>
    </citation>
    <scope>NUCLEOTIDE SEQUENCE [LARGE SCALE GENOMIC DNA]</scope>
    <source>
        <tissue evidence="1">Muscle</tissue>
    </source>
</reference>
<name>A0A5B7GF91_PORTR</name>
<evidence type="ECO:0000313" key="2">
    <source>
        <dbReference type="Proteomes" id="UP000324222"/>
    </source>
</evidence>
<organism evidence="1 2">
    <name type="scientific">Portunus trituberculatus</name>
    <name type="common">Swimming crab</name>
    <name type="synonym">Neptunus trituberculatus</name>
    <dbReference type="NCBI Taxonomy" id="210409"/>
    <lineage>
        <taxon>Eukaryota</taxon>
        <taxon>Metazoa</taxon>
        <taxon>Ecdysozoa</taxon>
        <taxon>Arthropoda</taxon>
        <taxon>Crustacea</taxon>
        <taxon>Multicrustacea</taxon>
        <taxon>Malacostraca</taxon>
        <taxon>Eumalacostraca</taxon>
        <taxon>Eucarida</taxon>
        <taxon>Decapoda</taxon>
        <taxon>Pleocyemata</taxon>
        <taxon>Brachyura</taxon>
        <taxon>Eubrachyura</taxon>
        <taxon>Portunoidea</taxon>
        <taxon>Portunidae</taxon>
        <taxon>Portuninae</taxon>
        <taxon>Portunus</taxon>
    </lineage>
</organism>
<accession>A0A5B7GF91</accession>
<gene>
    <name evidence="1" type="ORF">E2C01_049961</name>
</gene>
<dbReference type="AlphaFoldDB" id="A0A5B7GF91"/>
<proteinExistence type="predicted"/>
<sequence>MTTKIVVQHSCRCGVAGRVQLLQRQDCHSGLIKED</sequence>